<sequence length="318" mass="34253">MSVSNGLWTPEAELALYMAMVGLRPVGIHKNFRIVNIYTRLLSRLGSAEISISEIKSRLETLFNMSLLDEIDDEEDDDSDDEESDVEHADAGAKPTSATSAANRIKPDKGDKVPVVSADDGSEDEEANSGSESEDSGSDINEPSSARSGHRVGTERKQNIVGSAIPATSIGAEIDTSDPQFWRKADSEFTLPWAEFGNLMVERANVDDPDDHDDLERGTTSGASAISTPKTATPAPDSEPKSEAEAEAEVENEIDGDGEGEVEVEVEAKDEGEGESSDGRVSPVQRKRKGRPSTPVSRSRTKSTRSSTASARKRQKTR</sequence>
<keyword evidence="2" id="KW-1185">Reference proteome</keyword>
<evidence type="ECO:0000313" key="2">
    <source>
        <dbReference type="Proteomes" id="UP001150581"/>
    </source>
</evidence>
<evidence type="ECO:0000313" key="1">
    <source>
        <dbReference type="EMBL" id="KAJ1892175.1"/>
    </source>
</evidence>
<comment type="caution">
    <text evidence="1">The sequence shown here is derived from an EMBL/GenBank/DDBJ whole genome shotgun (WGS) entry which is preliminary data.</text>
</comment>
<organism evidence="1 2">
    <name type="scientific">Kickxella alabastrina</name>
    <dbReference type="NCBI Taxonomy" id="61397"/>
    <lineage>
        <taxon>Eukaryota</taxon>
        <taxon>Fungi</taxon>
        <taxon>Fungi incertae sedis</taxon>
        <taxon>Zoopagomycota</taxon>
        <taxon>Kickxellomycotina</taxon>
        <taxon>Kickxellomycetes</taxon>
        <taxon>Kickxellales</taxon>
        <taxon>Kickxellaceae</taxon>
        <taxon>Kickxella</taxon>
    </lineage>
</organism>
<protein>
    <submittedName>
        <fullName evidence="1">Uncharacterized protein</fullName>
    </submittedName>
</protein>
<reference evidence="1" key="1">
    <citation type="submission" date="2022-07" db="EMBL/GenBank/DDBJ databases">
        <title>Phylogenomic reconstructions and comparative analyses of Kickxellomycotina fungi.</title>
        <authorList>
            <person name="Reynolds N.K."/>
            <person name="Stajich J.E."/>
            <person name="Barry K."/>
            <person name="Grigoriev I.V."/>
            <person name="Crous P."/>
            <person name="Smith M.E."/>
        </authorList>
    </citation>
    <scope>NUCLEOTIDE SEQUENCE</scope>
    <source>
        <strain evidence="1">Benny 63K</strain>
    </source>
</reference>
<dbReference type="EMBL" id="JANBPG010001038">
    <property type="protein sequence ID" value="KAJ1892175.1"/>
    <property type="molecule type" value="Genomic_DNA"/>
</dbReference>
<gene>
    <name evidence="1" type="ORF">LPJ66_006500</name>
</gene>
<proteinExistence type="predicted"/>
<dbReference type="Proteomes" id="UP001150581">
    <property type="component" value="Unassembled WGS sequence"/>
</dbReference>
<accession>A0ACC1IBQ9</accession>
<name>A0ACC1IBQ9_9FUNG</name>